<keyword evidence="2" id="KW-1185">Reference proteome</keyword>
<dbReference type="AlphaFoldDB" id="A0A452FNJ1"/>
<dbReference type="GeneTree" id="ENSGT00940000155114"/>
<proteinExistence type="predicted"/>
<dbReference type="InterPro" id="IPR001353">
    <property type="entry name" value="Proteasome_sua/b"/>
</dbReference>
<dbReference type="Pfam" id="PF00227">
    <property type="entry name" value="Proteasome"/>
    <property type="match status" value="1"/>
</dbReference>
<evidence type="ECO:0000313" key="1">
    <source>
        <dbReference type="Ensembl" id="ENSCHIP00000025842.1"/>
    </source>
</evidence>
<dbReference type="InterPro" id="IPR029055">
    <property type="entry name" value="Ntn_hydrolases_N"/>
</dbReference>
<dbReference type="STRING" id="9925.ENSCHIP00000025842"/>
<dbReference type="Gene3D" id="3.60.20.10">
    <property type="entry name" value="Glutamine Phosphoribosylpyrophosphate, subunit 1, domain 1"/>
    <property type="match status" value="1"/>
</dbReference>
<dbReference type="InterPro" id="IPR023333">
    <property type="entry name" value="Proteasome_suB-type"/>
</dbReference>
<dbReference type="GO" id="GO:0005737">
    <property type="term" value="C:cytoplasm"/>
    <property type="evidence" value="ECO:0007669"/>
    <property type="project" value="TreeGrafter"/>
</dbReference>
<dbReference type="PANTHER" id="PTHR32194">
    <property type="entry name" value="METALLOPROTEASE TLDD"/>
    <property type="match status" value="1"/>
</dbReference>
<name>A0A452FNJ1_CAPHI</name>
<dbReference type="SUPFAM" id="SSF56235">
    <property type="entry name" value="N-terminal nucleophile aminohydrolases (Ntn hydrolases)"/>
    <property type="match status" value="1"/>
</dbReference>
<sequence length="185" mass="19475">MAATSVAARGAGLAPAWGPGAIAPDWESRDVSTGTTLVAVQADRGMALGAGSRTTTESYIAKLIPVHNCIVCCPSGSAADTQAGADAVTYQLGFRSIELNEPPVVHTAASLLKETCLMAGIITAGWDPKKGVRCPRFFAILGSGSSYIYGYVNEGMTKEECLQLTANHQFFRAQLSLWSNSHIHT</sequence>
<dbReference type="Ensembl" id="ENSCHIT00000033704.1">
    <property type="protein sequence ID" value="ENSCHIP00000025842.1"/>
    <property type="gene ID" value="ENSCHIG00000022438.1"/>
</dbReference>
<reference evidence="1 2" key="1">
    <citation type="submission" date="2016-04" db="EMBL/GenBank/DDBJ databases">
        <title>Polished mammalian reference genomes with single-molecule sequencing and chromosome conformation capture applied to the Capra hircus genome.</title>
        <authorList>
            <person name="Bickhart D.M."/>
            <person name="Koren S."/>
            <person name="Rosen B."/>
            <person name="Hastie A."/>
            <person name="Liachko I."/>
            <person name="Sullivan S.T."/>
            <person name="Burton J."/>
            <person name="Sayre B.L."/>
            <person name="Huson H.J."/>
            <person name="Lee J."/>
            <person name="Lam E."/>
            <person name="Kelley C.M."/>
            <person name="Hutchison J.L."/>
            <person name="Zhou Y."/>
            <person name="Sun J."/>
            <person name="Crisa A."/>
            <person name="Schwartz J.C."/>
            <person name="Hammond J.A."/>
            <person name="Schroeder S.G."/>
            <person name="Liu G.E."/>
            <person name="Dunham M."/>
            <person name="Shendure J."/>
            <person name="Sonstegard T.S."/>
            <person name="Phillippy A.M."/>
            <person name="Van Tassell C.P."/>
            <person name="Smith T.P."/>
        </authorList>
    </citation>
    <scope>NUCLEOTIDE SEQUENCE [LARGE SCALE GENOMIC DNA]</scope>
</reference>
<evidence type="ECO:0000313" key="2">
    <source>
        <dbReference type="Proteomes" id="UP000291000"/>
    </source>
</evidence>
<dbReference type="GO" id="GO:0051603">
    <property type="term" value="P:proteolysis involved in protein catabolic process"/>
    <property type="evidence" value="ECO:0007669"/>
    <property type="project" value="InterPro"/>
</dbReference>
<evidence type="ECO:0008006" key="3">
    <source>
        <dbReference type="Google" id="ProtNLM"/>
    </source>
</evidence>
<dbReference type="Proteomes" id="UP000291000">
    <property type="component" value="Chromosome 13"/>
</dbReference>
<accession>A0A452FNJ1</accession>
<dbReference type="EMBL" id="LWLT01000014">
    <property type="status" value="NOT_ANNOTATED_CDS"/>
    <property type="molecule type" value="Genomic_DNA"/>
</dbReference>
<dbReference type="OMA" id="LECGIIC"/>
<dbReference type="GO" id="GO:0005839">
    <property type="term" value="C:proteasome core complex"/>
    <property type="evidence" value="ECO:0007669"/>
    <property type="project" value="InterPro"/>
</dbReference>
<reference evidence="1" key="2">
    <citation type="submission" date="2025-08" db="UniProtKB">
        <authorList>
            <consortium name="Ensembl"/>
        </authorList>
    </citation>
    <scope>IDENTIFICATION</scope>
</reference>
<organism evidence="1 2">
    <name type="scientific">Capra hircus</name>
    <name type="common">Goat</name>
    <dbReference type="NCBI Taxonomy" id="9925"/>
    <lineage>
        <taxon>Eukaryota</taxon>
        <taxon>Metazoa</taxon>
        <taxon>Chordata</taxon>
        <taxon>Craniata</taxon>
        <taxon>Vertebrata</taxon>
        <taxon>Euteleostomi</taxon>
        <taxon>Mammalia</taxon>
        <taxon>Eutheria</taxon>
        <taxon>Laurasiatheria</taxon>
        <taxon>Artiodactyla</taxon>
        <taxon>Ruminantia</taxon>
        <taxon>Pecora</taxon>
        <taxon>Bovidae</taxon>
        <taxon>Caprinae</taxon>
        <taxon>Capra</taxon>
    </lineage>
</organism>
<protein>
    <recommendedName>
        <fullName evidence="3">Proteasome endopeptidase complex</fullName>
    </recommendedName>
</protein>
<reference evidence="1" key="3">
    <citation type="submission" date="2025-09" db="UniProtKB">
        <authorList>
            <consortium name="Ensembl"/>
        </authorList>
    </citation>
    <scope>IDENTIFICATION</scope>
</reference>
<dbReference type="PANTHER" id="PTHR32194:SF14">
    <property type="entry name" value="PROTEASOME SUBUNIT BETA"/>
    <property type="match status" value="1"/>
</dbReference>